<dbReference type="EC" id="2.7.1.148" evidence="2 10"/>
<accession>S9QX97</accession>
<evidence type="ECO:0000259" key="11">
    <source>
        <dbReference type="Pfam" id="PF00288"/>
    </source>
</evidence>
<keyword evidence="6 10" id="KW-0418">Kinase</keyword>
<comment type="function">
    <text evidence="10">Catalyzes the phosphorylation of the position 2 hydroxy group of 4-diphosphocytidyl-2C-methyl-D-erythritol.</text>
</comment>
<comment type="similarity">
    <text evidence="1 10">Belongs to the GHMP kinase family. IspE subfamily.</text>
</comment>
<dbReference type="GO" id="GO:0005524">
    <property type="term" value="F:ATP binding"/>
    <property type="evidence" value="ECO:0007669"/>
    <property type="project" value="UniProtKB-UniRule"/>
</dbReference>
<feature type="domain" description="GHMP kinase N-terminal" evidence="11">
    <location>
        <begin position="66"/>
        <end position="141"/>
    </location>
</feature>
<dbReference type="PIRSF" id="PIRSF010376">
    <property type="entry name" value="IspE"/>
    <property type="match status" value="1"/>
</dbReference>
<dbReference type="HAMAP" id="MF_00061">
    <property type="entry name" value="IspE"/>
    <property type="match status" value="1"/>
</dbReference>
<feature type="active site" evidence="10">
    <location>
        <position position="9"/>
    </location>
</feature>
<dbReference type="PANTHER" id="PTHR43527">
    <property type="entry name" value="4-DIPHOSPHOCYTIDYL-2-C-METHYL-D-ERYTHRITOL KINASE, CHLOROPLASTIC"/>
    <property type="match status" value="1"/>
</dbReference>
<keyword evidence="14" id="KW-1185">Reference proteome</keyword>
<evidence type="ECO:0000313" key="13">
    <source>
        <dbReference type="EMBL" id="EPX84197.1"/>
    </source>
</evidence>
<feature type="active site" evidence="10">
    <location>
        <position position="135"/>
    </location>
</feature>
<dbReference type="PANTHER" id="PTHR43527:SF2">
    <property type="entry name" value="4-DIPHOSPHOCYTIDYL-2-C-METHYL-D-ERYTHRITOL KINASE, CHLOROPLASTIC"/>
    <property type="match status" value="1"/>
</dbReference>
<dbReference type="InterPro" id="IPR006204">
    <property type="entry name" value="GHMP_kinase_N_dom"/>
</dbReference>
<evidence type="ECO:0000256" key="7">
    <source>
        <dbReference type="ARBA" id="ARBA00022840"/>
    </source>
</evidence>
<feature type="domain" description="GHMP kinase C-terminal" evidence="12">
    <location>
        <begin position="200"/>
        <end position="269"/>
    </location>
</feature>
<organism evidence="13 14">
    <name type="scientific">Rubellimicrobium thermophilum DSM 16684</name>
    <dbReference type="NCBI Taxonomy" id="1123069"/>
    <lineage>
        <taxon>Bacteria</taxon>
        <taxon>Pseudomonadati</taxon>
        <taxon>Pseudomonadota</taxon>
        <taxon>Alphaproteobacteria</taxon>
        <taxon>Rhodobacterales</taxon>
        <taxon>Roseobacteraceae</taxon>
        <taxon>Rubellimicrobium</taxon>
    </lineage>
</organism>
<sequence length="285" mass="29064">MDRGFAPAKINLALHVTGRRADGYHDLDSLVVFAGAGDQLTVLPATTLSLSVTGPFAEGVPAGEDNLVLRAARALARARQVEKGATIRLAKMLPHAAGIGSASADAAAAIRLLASFWGVEPLAPDDPEVLALGSDVPACLMAPRPLRMRGRGEAIEPLPPLPACGLVLVNPGVPVPTAAVFAALGPAAGDPLPPLPEAPDAEGLAAWIGQTRNDLQPPAETLAPPVTEALALLRRQPGVLAATMSGSGGTCVGITRDIGTARRAARALQIARQGWWVAPAPLLAA</sequence>
<comment type="caution">
    <text evidence="13">The sequence shown here is derived from an EMBL/GenBank/DDBJ whole genome shotgun (WGS) entry which is preliminary data.</text>
</comment>
<dbReference type="Pfam" id="PF00288">
    <property type="entry name" value="GHMP_kinases_N"/>
    <property type="match status" value="1"/>
</dbReference>
<evidence type="ECO:0000256" key="10">
    <source>
        <dbReference type="HAMAP-Rule" id="MF_00061"/>
    </source>
</evidence>
<reference evidence="13 14" key="1">
    <citation type="journal article" date="2013" name="Stand. Genomic Sci.">
        <title>Genome sequence of the reddish-pigmented Rubellimicrobium thermophilum type strain (DSM 16684(T)), a member of the Roseobacter clade.</title>
        <authorList>
            <person name="Fiebig A."/>
            <person name="Riedel T."/>
            <person name="Gronow S."/>
            <person name="Petersen J."/>
            <person name="Klenk H.P."/>
            <person name="Goker M."/>
        </authorList>
    </citation>
    <scope>NUCLEOTIDE SEQUENCE [LARGE SCALE GENOMIC DNA]</scope>
    <source>
        <strain evidence="13 14">DSM 16684</strain>
    </source>
</reference>
<dbReference type="Gene3D" id="3.30.70.890">
    <property type="entry name" value="GHMP kinase, C-terminal domain"/>
    <property type="match status" value="1"/>
</dbReference>
<dbReference type="GO" id="GO:0016114">
    <property type="term" value="P:terpenoid biosynthetic process"/>
    <property type="evidence" value="ECO:0007669"/>
    <property type="project" value="InterPro"/>
</dbReference>
<dbReference type="Proteomes" id="UP000015346">
    <property type="component" value="Unassembled WGS sequence"/>
</dbReference>
<keyword evidence="7 10" id="KW-0067">ATP-binding</keyword>
<dbReference type="SUPFAM" id="SSF55060">
    <property type="entry name" value="GHMP Kinase, C-terminal domain"/>
    <property type="match status" value="1"/>
</dbReference>
<feature type="binding site" evidence="10">
    <location>
        <begin position="94"/>
        <end position="104"/>
    </location>
    <ligand>
        <name>ATP</name>
        <dbReference type="ChEBI" id="CHEBI:30616"/>
    </ligand>
</feature>
<protein>
    <recommendedName>
        <fullName evidence="3 10">4-diphosphocytidyl-2-C-methyl-D-erythritol kinase</fullName>
        <shortName evidence="10">CMK</shortName>
        <ecNumber evidence="2 10">2.7.1.148</ecNumber>
    </recommendedName>
    <alternativeName>
        <fullName evidence="9 10">4-(cytidine-5'-diphospho)-2-C-methyl-D-erythritol kinase</fullName>
    </alternativeName>
</protein>
<dbReference type="InterPro" id="IPR014721">
    <property type="entry name" value="Ribsml_uS5_D2-typ_fold_subgr"/>
</dbReference>
<evidence type="ECO:0000256" key="3">
    <source>
        <dbReference type="ARBA" id="ARBA00017473"/>
    </source>
</evidence>
<dbReference type="Pfam" id="PF08544">
    <property type="entry name" value="GHMP_kinases_C"/>
    <property type="match status" value="1"/>
</dbReference>
<dbReference type="PATRIC" id="fig|1123069.3.peg.2386"/>
<dbReference type="HOGENOM" id="CLU_053057_1_0_5"/>
<keyword evidence="5 10" id="KW-0547">Nucleotide-binding</keyword>
<dbReference type="GO" id="GO:0019288">
    <property type="term" value="P:isopentenyl diphosphate biosynthetic process, methylerythritol 4-phosphate pathway"/>
    <property type="evidence" value="ECO:0007669"/>
    <property type="project" value="UniProtKB-UniRule"/>
</dbReference>
<evidence type="ECO:0000256" key="6">
    <source>
        <dbReference type="ARBA" id="ARBA00022777"/>
    </source>
</evidence>
<evidence type="ECO:0000256" key="8">
    <source>
        <dbReference type="ARBA" id="ARBA00023229"/>
    </source>
</evidence>
<dbReference type="EMBL" id="AOLV01000028">
    <property type="protein sequence ID" value="EPX84197.1"/>
    <property type="molecule type" value="Genomic_DNA"/>
</dbReference>
<name>S9QX97_9RHOB</name>
<dbReference type="STRING" id="1123069.ruthe_02408"/>
<evidence type="ECO:0000256" key="1">
    <source>
        <dbReference type="ARBA" id="ARBA00009684"/>
    </source>
</evidence>
<evidence type="ECO:0000313" key="14">
    <source>
        <dbReference type="Proteomes" id="UP000015346"/>
    </source>
</evidence>
<keyword evidence="4 10" id="KW-0808">Transferase</keyword>
<evidence type="ECO:0000256" key="5">
    <source>
        <dbReference type="ARBA" id="ARBA00022741"/>
    </source>
</evidence>
<dbReference type="UniPathway" id="UPA00056">
    <property type="reaction ID" value="UER00094"/>
</dbReference>
<gene>
    <name evidence="10" type="primary">ispE</name>
    <name evidence="13" type="ORF">ruthe_02408</name>
</gene>
<evidence type="ECO:0000256" key="2">
    <source>
        <dbReference type="ARBA" id="ARBA00012052"/>
    </source>
</evidence>
<proteinExistence type="inferred from homology"/>
<comment type="catalytic activity">
    <reaction evidence="10">
        <text>4-CDP-2-C-methyl-D-erythritol + ATP = 4-CDP-2-C-methyl-D-erythritol 2-phosphate + ADP + H(+)</text>
        <dbReference type="Rhea" id="RHEA:18437"/>
        <dbReference type="ChEBI" id="CHEBI:15378"/>
        <dbReference type="ChEBI" id="CHEBI:30616"/>
        <dbReference type="ChEBI" id="CHEBI:57823"/>
        <dbReference type="ChEBI" id="CHEBI:57919"/>
        <dbReference type="ChEBI" id="CHEBI:456216"/>
        <dbReference type="EC" id="2.7.1.148"/>
    </reaction>
</comment>
<dbReference type="Gene3D" id="3.30.230.10">
    <property type="match status" value="1"/>
</dbReference>
<dbReference type="InterPro" id="IPR013750">
    <property type="entry name" value="GHMP_kinase_C_dom"/>
</dbReference>
<comment type="pathway">
    <text evidence="10">Isoprenoid biosynthesis; isopentenyl diphosphate biosynthesis via DXP pathway; isopentenyl diphosphate from 1-deoxy-D-xylulose 5-phosphate: step 3/6.</text>
</comment>
<dbReference type="AlphaFoldDB" id="S9QX97"/>
<keyword evidence="8 10" id="KW-0414">Isoprene biosynthesis</keyword>
<dbReference type="GO" id="GO:0050515">
    <property type="term" value="F:4-(cytidine 5'-diphospho)-2-C-methyl-D-erythritol kinase activity"/>
    <property type="evidence" value="ECO:0007669"/>
    <property type="project" value="UniProtKB-UniRule"/>
</dbReference>
<dbReference type="NCBIfam" id="NF011202">
    <property type="entry name" value="PRK14608.1"/>
    <property type="match status" value="1"/>
</dbReference>
<dbReference type="RefSeq" id="WP_021098489.1">
    <property type="nucleotide sequence ID" value="NZ_KE557322.1"/>
</dbReference>
<dbReference type="InterPro" id="IPR004424">
    <property type="entry name" value="IspE"/>
</dbReference>
<evidence type="ECO:0000259" key="12">
    <source>
        <dbReference type="Pfam" id="PF08544"/>
    </source>
</evidence>
<dbReference type="SUPFAM" id="SSF54211">
    <property type="entry name" value="Ribosomal protein S5 domain 2-like"/>
    <property type="match status" value="1"/>
</dbReference>
<dbReference type="InterPro" id="IPR020568">
    <property type="entry name" value="Ribosomal_Su5_D2-typ_SF"/>
</dbReference>
<evidence type="ECO:0000256" key="4">
    <source>
        <dbReference type="ARBA" id="ARBA00022679"/>
    </source>
</evidence>
<evidence type="ECO:0000256" key="9">
    <source>
        <dbReference type="ARBA" id="ARBA00032554"/>
    </source>
</evidence>
<dbReference type="InterPro" id="IPR036554">
    <property type="entry name" value="GHMP_kinase_C_sf"/>
</dbReference>